<dbReference type="RefSeq" id="WP_220109254.1">
    <property type="nucleotide sequence ID" value="NZ_JAHZST010000004.1"/>
</dbReference>
<comment type="caution">
    <text evidence="2">The sequence shown here is derived from an EMBL/GenBank/DDBJ whole genome shotgun (WGS) entry which is preliminary data.</text>
</comment>
<evidence type="ECO:0000313" key="2">
    <source>
        <dbReference type="EMBL" id="MBW8183659.1"/>
    </source>
</evidence>
<keyword evidence="1" id="KW-0472">Membrane</keyword>
<proteinExistence type="predicted"/>
<dbReference type="EMBL" id="JAHZST010000004">
    <property type="protein sequence ID" value="MBW8183659.1"/>
    <property type="molecule type" value="Genomic_DNA"/>
</dbReference>
<sequence>MIGILSFIFLIFFVFFVRWFANWCTEFMPEGPAKRYRFWGVIAACMFILLGDEVIGGIPEEKLLDDLTN</sequence>
<organism evidence="2 3">
    <name type="scientific">Shewanella nanhaiensis</name>
    <dbReference type="NCBI Taxonomy" id="2864872"/>
    <lineage>
        <taxon>Bacteria</taxon>
        <taxon>Pseudomonadati</taxon>
        <taxon>Pseudomonadota</taxon>
        <taxon>Gammaproteobacteria</taxon>
        <taxon>Alteromonadales</taxon>
        <taxon>Shewanellaceae</taxon>
        <taxon>Shewanella</taxon>
    </lineage>
</organism>
<keyword evidence="1" id="KW-0812">Transmembrane</keyword>
<dbReference type="Proteomes" id="UP001195963">
    <property type="component" value="Unassembled WGS sequence"/>
</dbReference>
<feature type="transmembrane region" description="Helical" evidence="1">
    <location>
        <begin position="36"/>
        <end position="58"/>
    </location>
</feature>
<protein>
    <submittedName>
        <fullName evidence="2">Uncharacterized protein</fullName>
    </submittedName>
</protein>
<keyword evidence="1" id="KW-1133">Transmembrane helix</keyword>
<keyword evidence="3" id="KW-1185">Reference proteome</keyword>
<accession>A0ABS7E1X2</accession>
<evidence type="ECO:0000313" key="3">
    <source>
        <dbReference type="Proteomes" id="UP001195963"/>
    </source>
</evidence>
<name>A0ABS7E1X2_9GAMM</name>
<feature type="transmembrane region" description="Helical" evidence="1">
    <location>
        <begin position="6"/>
        <end position="24"/>
    </location>
</feature>
<gene>
    <name evidence="2" type="ORF">K0625_08255</name>
</gene>
<evidence type="ECO:0000256" key="1">
    <source>
        <dbReference type="SAM" id="Phobius"/>
    </source>
</evidence>
<reference evidence="2 3" key="1">
    <citation type="submission" date="2021-07" db="EMBL/GenBank/DDBJ databases">
        <title>Shewanella sp. nov, isolated from SCS.</title>
        <authorList>
            <person name="Cao W.R."/>
        </authorList>
    </citation>
    <scope>NUCLEOTIDE SEQUENCE [LARGE SCALE GENOMIC DNA]</scope>
    <source>
        <strain evidence="2 3">NR704-98</strain>
    </source>
</reference>